<evidence type="ECO:0000313" key="2">
    <source>
        <dbReference type="Proteomes" id="UP000003806"/>
    </source>
</evidence>
<accession>H0ULU0</accession>
<sequence length="1196" mass="123621">MRKIYRRSLAGLCTVLIILVAACAVLLFVGDWGARLASRYGKQYLAGVPLDVTFDDLRGNLGSGYDLTGLSLRTQSGSDVLELKDLRFGLSRLSLSPLGGSLDLRSSGLRLTAGNLSEFFKDVDAAFPSEPEKQQEPFHSPLQLGTVLIEDWQGTDLPWAVERLSVAPGEKFSQLEASLSWQGVPIHLSGLVSPDLNDPAGNVTVQALDASITLSGRLSEGFDVTLSGLKLDKLKELERSLEPLQLGGSLSGSVRLVPTKNGWAISGRLSGQDLAALGSLIGSFVLPFKYDGSMASVDGASGTVFGGALAADGTFDAGDPNFPLFLQVKLTGARLDKAPGVKGTGAGVGLGAVDVQLAGPLKELSGKASFSDARLSWQGLTAQKLKGQAAFDLGNADFSLSGQVLGGSLNASGTVGETVKAKASLKGANLSGLSVLLPGVSPKGKVTASASAEGPRQNPNFSLSLQASGLGGKGVTVDSLSAEALGSMEEIKLSSLKAGLFGGSLKASGAFRLASGGLWGDLEASAGGFTAKGLKKGWPASPVSSLGKNSASASVHLQGPKRSAAAKVSAASAVVSGTALKDAVFSADWDGKRLMVNKAGVKLLGGQTDLSGDVTLEADPALNLFGTASKLDLRALGMPLSGFVNGKVKLGGTVSKPQLDAQVNLPQLAVGRLVLQNCVLAASGFGKYSVRLSADGPDGNLLKGEGTFSLPADGAGGTVDLTAELSRFDLSSVVPPMTPLSGLISGQLTAKGSLLQPSVTARVWSDKIQSGAITVLKPEAQAVMTQLDKIDVTMAAGLGDRRPEAKALVTLKNGIKAEFHSSAQGIPLSALVPDAKDVLAGRLSWKVKGKFTPKAGVQADGLVSSDRLGTRWIALDDLSLPMTVRSSVLKIPAGTASLVGAPVTIQATGDLKSQNLKAALDASNIQVDRLVAPFKVPGKFSGAMELHAKADFQMGGLLSGALTGEVIGKDVFINDVPYMKLVTSGSPVKIKKALITFRATPDEVFILPGSTMSAWADDPVFSYVAFSGPVWRQSLESVPGVPKDLLAGSRDTVKLAVNGNFNVKALNSLLGGIGVLIQGGMEGADPKELASGFVQGLIGNAKNQFRDVSFTVAGPYDDLRVDDLKIENEISFARKNDWAYGAGHIGDESKKQETSYSLKFKIPVGPGEGKGSSVGEQATNQILKQIVDSLIQGAEE</sequence>
<evidence type="ECO:0000313" key="1">
    <source>
        <dbReference type="EMBL" id="EHM13581.1"/>
    </source>
</evidence>
<gene>
    <name evidence="1" type="ORF">JonanDRAFT_1215</name>
</gene>
<proteinExistence type="predicted"/>
<reference evidence="1 2" key="1">
    <citation type="submission" date="2011-11" db="EMBL/GenBank/DDBJ databases">
        <title>The Noncontiguous Finished genome of Jonquetella anthropi DSM 22815.</title>
        <authorList>
            <consortium name="US DOE Joint Genome Institute (JGI-PGF)"/>
            <person name="Lucas S."/>
            <person name="Copeland A."/>
            <person name="Lapidus A."/>
            <person name="Glavina del Rio T."/>
            <person name="Dalin E."/>
            <person name="Tice H."/>
            <person name="Bruce D."/>
            <person name="Goodwin L."/>
            <person name="Pitluck S."/>
            <person name="Peters L."/>
            <person name="Mikhailova N."/>
            <person name="Held B."/>
            <person name="Kyrpides N."/>
            <person name="Mavromatis K."/>
            <person name="Ivanova N."/>
            <person name="Markowitz V."/>
            <person name="Cheng J.-F."/>
            <person name="Hugenholtz P."/>
            <person name="Woyke T."/>
            <person name="Wu D."/>
            <person name="Gronow S."/>
            <person name="Wellnitz S."/>
            <person name="Brambilla E."/>
            <person name="Klenk H.-P."/>
            <person name="Eisen J.A."/>
        </authorList>
    </citation>
    <scope>NUCLEOTIDE SEQUENCE [LARGE SCALE GENOMIC DNA]</scope>
    <source>
        <strain evidence="1 2">DSM 22815</strain>
    </source>
</reference>
<dbReference type="EMBL" id="CM001376">
    <property type="protein sequence ID" value="EHM13581.1"/>
    <property type="molecule type" value="Genomic_DNA"/>
</dbReference>
<dbReference type="RefSeq" id="WP_008523176.1">
    <property type="nucleotide sequence ID" value="NZ_CM001376.1"/>
</dbReference>
<dbReference type="STRING" id="885272.JonanDRAFT_1215"/>
<evidence type="ECO:0008006" key="3">
    <source>
        <dbReference type="Google" id="ProtNLM"/>
    </source>
</evidence>
<protein>
    <recommendedName>
        <fullName evidence="3">AsmA-like C-terminal domain-containing protein</fullName>
    </recommendedName>
</protein>
<dbReference type="eggNOG" id="COG2911">
    <property type="taxonomic scope" value="Bacteria"/>
</dbReference>
<dbReference type="AlphaFoldDB" id="H0ULU0"/>
<dbReference type="Proteomes" id="UP000003806">
    <property type="component" value="Chromosome"/>
</dbReference>
<dbReference type="HOGENOM" id="CLU_271241_0_0_0"/>
<keyword evidence="2" id="KW-1185">Reference proteome</keyword>
<dbReference type="PROSITE" id="PS51257">
    <property type="entry name" value="PROKAR_LIPOPROTEIN"/>
    <property type="match status" value="1"/>
</dbReference>
<name>H0ULU0_9BACT</name>
<organism evidence="1 2">
    <name type="scientific">Jonquetella anthropi DSM 22815</name>
    <dbReference type="NCBI Taxonomy" id="885272"/>
    <lineage>
        <taxon>Bacteria</taxon>
        <taxon>Thermotogati</taxon>
        <taxon>Synergistota</taxon>
        <taxon>Synergistia</taxon>
        <taxon>Synergistales</taxon>
        <taxon>Dethiosulfovibrionaceae</taxon>
        <taxon>Jonquetella</taxon>
    </lineage>
</organism>